<feature type="domain" description="Cadherin-like beta-sandwich-like" evidence="4">
    <location>
        <begin position="682"/>
        <end position="766"/>
    </location>
</feature>
<sequence length="1044" mass="104138">MKQQKRIAWIMMLAMIMSLITPMAALANGQEPPLWQDPQLGQGPGAGSQLPPPMPPPPPPPTSDSGSSGSDSQPPPSGSTPATPPTPSHSFDMGDGAITIRPGTAPCMGMIAVEQDTVTSHVYAVDTIRISGSGNNQIVADGVTANITLRDVNININIHMSSANPAFKLKNNATVTLTLEGNNTLRGGEGGAGVQVPTGSTLTIGGNGTITVAGGDGDDYGSGNGGAGIHGSGTINLTGGVITAMGGGGGDAIGMPNNGGAGIDGQGGAINLTGGVVTATGGSTVRDWSTAGVGIRGNVTIGGGTVTATGGSTVRDWSTAGVGIRGNVTIGGGTVTATGGSTTRNLSFAGMGIQGNVTISGGTVTATGGSTTGNESRAADGVRGTVDITGGAVTATGGDTTGDSSISGSGICGDITMNGGAVTATAGNTTGNSSDAEAGIYGRVAVTSGILIATGGSTTGNSSAAGIGILESVATIISGGTVTAVGGDTQGSSSQAGAGISGVAIQLTGGSITATGGSAQDINSLDGFGIRNQASFNDGHIVIENHPSLVATGGGNAAPVGVRPGGSGTLILRDGSGNDLTYLRMEMKQGSTPLANAPLSIFSTADPIGIAGTTNEDGVVGFFVPRTPATDHTLSMNQGKTSAVIQPGDRLTRSYSLNMANEAVLTGLALTTAEATPAPVPLTPAFQGNQRHYTAQVNHHQTSLHLYPTAPAAATITLHHAAGTGTSPFQHIPLQEGTNDFRIVNQITDNDAEVIYLETYTLSVHRGAPLSGNAALGTLNLSKGTLTPAFAKDHYQYTATVAHAIDTLILQATTEDTQATLAGTGTKNLKVGSNPFEVTVTAENGSQKIYHITIIRSSAPTGGSSGGSSGGSGRNNDRGSTGTTPPAGNHPPAAATNTGDTPLGETQGTDGTTGQRPPVTIRLTIGQGESQVNGTPTPLEAAPYIDPVSHRTMMPLRFISEALGAAVTWHPETRQVIITSGDTEIILTIGSTEALVNGIPLTLETPPVIQPPGRTFVPLRFISEALGVAVSWNPETQEITLTRE</sequence>
<name>A0AA46AK30_9CLOT</name>
<dbReference type="Pfam" id="PF07833">
    <property type="entry name" value="Cu_amine_oxidN1"/>
    <property type="match status" value="1"/>
</dbReference>
<evidence type="ECO:0000259" key="3">
    <source>
        <dbReference type="Pfam" id="PF07833"/>
    </source>
</evidence>
<feature type="compositionally biased region" description="Low complexity" evidence="1">
    <location>
        <begin position="904"/>
        <end position="915"/>
    </location>
</feature>
<comment type="caution">
    <text evidence="5">The sequence shown here is derived from an EMBL/GenBank/DDBJ whole genome shotgun (WGS) entry which is preliminary data.</text>
</comment>
<dbReference type="SUPFAM" id="SSF55383">
    <property type="entry name" value="Copper amine oxidase, domain N"/>
    <property type="match status" value="2"/>
</dbReference>
<feature type="domain" description="Copper amine oxidase-like N-terminal" evidence="3">
    <location>
        <begin position="931"/>
        <end position="1040"/>
    </location>
</feature>
<feature type="chain" id="PRO_5041300388" evidence="2">
    <location>
        <begin position="28"/>
        <end position="1044"/>
    </location>
</feature>
<feature type="compositionally biased region" description="Gly residues" evidence="1">
    <location>
        <begin position="863"/>
        <end position="873"/>
    </location>
</feature>
<gene>
    <name evidence="5" type="ORF">SAMN06296020_11365</name>
</gene>
<proteinExistence type="predicted"/>
<dbReference type="Pfam" id="PF12733">
    <property type="entry name" value="Cadherin-like"/>
    <property type="match status" value="2"/>
</dbReference>
<accession>A0AA46AK30</accession>
<evidence type="ECO:0000313" key="5">
    <source>
        <dbReference type="EMBL" id="SMP66084.1"/>
    </source>
</evidence>
<dbReference type="InterPro" id="IPR036582">
    <property type="entry name" value="Mao_N_sf"/>
</dbReference>
<dbReference type="RefSeq" id="WP_283410210.1">
    <property type="nucleotide sequence ID" value="NZ_FXUF01000013.1"/>
</dbReference>
<organism evidence="5 6">
    <name type="scientific">Anoxynatronum buryatiense</name>
    <dbReference type="NCBI Taxonomy" id="489973"/>
    <lineage>
        <taxon>Bacteria</taxon>
        <taxon>Bacillati</taxon>
        <taxon>Bacillota</taxon>
        <taxon>Clostridia</taxon>
        <taxon>Eubacteriales</taxon>
        <taxon>Clostridiaceae</taxon>
        <taxon>Anoxynatronum</taxon>
    </lineage>
</organism>
<evidence type="ECO:0000259" key="4">
    <source>
        <dbReference type="Pfam" id="PF12733"/>
    </source>
</evidence>
<feature type="domain" description="Cadherin-like beta-sandwich-like" evidence="4">
    <location>
        <begin position="784"/>
        <end position="856"/>
    </location>
</feature>
<dbReference type="Proteomes" id="UP001158066">
    <property type="component" value="Unassembled WGS sequence"/>
</dbReference>
<dbReference type="InterPro" id="IPR012854">
    <property type="entry name" value="Cu_amine_oxidase-like_N"/>
</dbReference>
<feature type="compositionally biased region" description="Pro residues" evidence="1">
    <location>
        <begin position="73"/>
        <end position="87"/>
    </location>
</feature>
<dbReference type="InterPro" id="IPR025883">
    <property type="entry name" value="Cadherin-like_domain"/>
</dbReference>
<feature type="region of interest" description="Disordered" evidence="1">
    <location>
        <begin position="857"/>
        <end position="918"/>
    </location>
</feature>
<feature type="compositionally biased region" description="Pro residues" evidence="1">
    <location>
        <begin position="50"/>
        <end position="62"/>
    </location>
</feature>
<evidence type="ECO:0000256" key="1">
    <source>
        <dbReference type="SAM" id="MobiDB-lite"/>
    </source>
</evidence>
<dbReference type="Gene3D" id="3.30.457.10">
    <property type="entry name" value="Copper amine oxidase-like, N-terminal domain"/>
    <property type="match status" value="1"/>
</dbReference>
<dbReference type="EMBL" id="FXUF01000013">
    <property type="protein sequence ID" value="SMP66084.1"/>
    <property type="molecule type" value="Genomic_DNA"/>
</dbReference>
<protein>
    <submittedName>
        <fullName evidence="5">Cadherin-like beta sandwich domain-containing protein</fullName>
    </submittedName>
</protein>
<feature type="compositionally biased region" description="Low complexity" evidence="1">
    <location>
        <begin position="63"/>
        <end position="72"/>
    </location>
</feature>
<reference evidence="5" key="1">
    <citation type="submission" date="2017-05" db="EMBL/GenBank/DDBJ databases">
        <authorList>
            <person name="Varghese N."/>
            <person name="Submissions S."/>
        </authorList>
    </citation>
    <scope>NUCLEOTIDE SEQUENCE</scope>
    <source>
        <strain evidence="5">Su22</strain>
    </source>
</reference>
<evidence type="ECO:0000313" key="6">
    <source>
        <dbReference type="Proteomes" id="UP001158066"/>
    </source>
</evidence>
<dbReference type="AlphaFoldDB" id="A0AA46AK30"/>
<keyword evidence="6" id="KW-1185">Reference proteome</keyword>
<evidence type="ECO:0000256" key="2">
    <source>
        <dbReference type="SAM" id="SignalP"/>
    </source>
</evidence>
<feature type="region of interest" description="Disordered" evidence="1">
    <location>
        <begin position="30"/>
        <end position="99"/>
    </location>
</feature>
<feature type="signal peptide" evidence="2">
    <location>
        <begin position="1"/>
        <end position="27"/>
    </location>
</feature>
<keyword evidence="2" id="KW-0732">Signal</keyword>